<organism evidence="1 2">
    <name type="scientific">Aquatica leii</name>
    <dbReference type="NCBI Taxonomy" id="1421715"/>
    <lineage>
        <taxon>Eukaryota</taxon>
        <taxon>Metazoa</taxon>
        <taxon>Ecdysozoa</taxon>
        <taxon>Arthropoda</taxon>
        <taxon>Hexapoda</taxon>
        <taxon>Insecta</taxon>
        <taxon>Pterygota</taxon>
        <taxon>Neoptera</taxon>
        <taxon>Endopterygota</taxon>
        <taxon>Coleoptera</taxon>
        <taxon>Polyphaga</taxon>
        <taxon>Elateriformia</taxon>
        <taxon>Elateroidea</taxon>
        <taxon>Lampyridae</taxon>
        <taxon>Luciolinae</taxon>
        <taxon>Aquatica</taxon>
    </lineage>
</organism>
<evidence type="ECO:0000313" key="1">
    <source>
        <dbReference type="EMBL" id="KAK4881339.1"/>
    </source>
</evidence>
<sequence>MENHVLEEILQIALAAESSLIPSKSQKIYENEYSKLIHWNRSKNARTLTKKVVLAYMSEQCLFSKLKCIMKIKKNIDKSQFHNVSGFLKRSNVGYAPKKSLIFSRARDQFLVETLDDTYLMMKLKSLNFDNCTKVVVIFGICGPCEKIELYNLCVLKILQKRINHKLHIYYLSKFLCLL</sequence>
<dbReference type="EMBL" id="JARPUR010000002">
    <property type="protein sequence ID" value="KAK4881339.1"/>
    <property type="molecule type" value="Genomic_DNA"/>
</dbReference>
<name>A0AAN7SI46_9COLE</name>
<gene>
    <name evidence="1" type="ORF">RN001_004658</name>
</gene>
<dbReference type="AlphaFoldDB" id="A0AAN7SI46"/>
<protein>
    <submittedName>
        <fullName evidence="1">Uncharacterized protein</fullName>
    </submittedName>
</protein>
<comment type="caution">
    <text evidence="1">The sequence shown here is derived from an EMBL/GenBank/DDBJ whole genome shotgun (WGS) entry which is preliminary data.</text>
</comment>
<dbReference type="Proteomes" id="UP001353858">
    <property type="component" value="Unassembled WGS sequence"/>
</dbReference>
<evidence type="ECO:0000313" key="2">
    <source>
        <dbReference type="Proteomes" id="UP001353858"/>
    </source>
</evidence>
<reference evidence="2" key="1">
    <citation type="submission" date="2023-01" db="EMBL/GenBank/DDBJ databases">
        <title>Key to firefly adult light organ development and bioluminescence: homeobox transcription factors regulate luciferase expression and transportation to peroxisome.</title>
        <authorList>
            <person name="Fu X."/>
        </authorList>
    </citation>
    <scope>NUCLEOTIDE SEQUENCE [LARGE SCALE GENOMIC DNA]</scope>
</reference>
<keyword evidence="2" id="KW-1185">Reference proteome</keyword>
<accession>A0AAN7SI46</accession>
<proteinExistence type="predicted"/>